<name>A0ABQ5ZXD6_9GAMM</name>
<protein>
    <recommendedName>
        <fullName evidence="7">UDP-3-O-acylglucosamine N-acyltransferase</fullName>
        <ecNumber evidence="7">2.3.1.191</ecNumber>
    </recommendedName>
</protein>
<dbReference type="Pfam" id="PF25087">
    <property type="entry name" value="GMPPB_C"/>
    <property type="match status" value="1"/>
</dbReference>
<dbReference type="HAMAP" id="MF_00523">
    <property type="entry name" value="LpxD"/>
    <property type="match status" value="1"/>
</dbReference>
<feature type="active site" description="Proton acceptor" evidence="7">
    <location>
        <position position="239"/>
    </location>
</feature>
<keyword evidence="5 7" id="KW-0443">Lipid metabolism</keyword>
<evidence type="ECO:0000313" key="11">
    <source>
        <dbReference type="Proteomes" id="UP001156682"/>
    </source>
</evidence>
<gene>
    <name evidence="7 10" type="primary">lpxD</name>
    <name evidence="10" type="ORF">GCM10007878_11070</name>
</gene>
<proteinExistence type="inferred from homology"/>
<dbReference type="Pfam" id="PF04613">
    <property type="entry name" value="LpxD"/>
    <property type="match status" value="1"/>
</dbReference>
<evidence type="ECO:0000256" key="7">
    <source>
        <dbReference type="HAMAP-Rule" id="MF_00523"/>
    </source>
</evidence>
<comment type="caution">
    <text evidence="10">The sequence shown here is derived from an EMBL/GenBank/DDBJ whole genome shotgun (WGS) entry which is preliminary data.</text>
</comment>
<sequence>MKTFTLGELATYLDAEVHGDPEHKITEMASLEKATSSQVSFLSNPKYLPFLKDCQAGAVLLKPNQANEYVGNSLLVANPYLGFAKLSHLFDDEKPAAGFIHPTASISEDAEVHPSAHIGPFVVIESGCKIAAGVILGAHTILSEGSSLGENTLLHPRVTLYRRVEIGKNCIIHSGAVLGCDGYGFAPTNAGWEKIAQLGRLIIGDQVEIGANTAIDRGALGDTLIRQDVKIDNLVHIAHNVQVGEHTAITAQVGIAGSTSIGANCMFGGNSGIAGHIKICDGVQVTGMGMITGSVNTPGVYSSGTGLLPSANWRKSAVRFRQLEDLNQKVKSLENQLRQLAESE</sequence>
<comment type="similarity">
    <text evidence="7">Belongs to the transferase hexapeptide repeat family. LpxD subfamily.</text>
</comment>
<dbReference type="Proteomes" id="UP001156682">
    <property type="component" value="Unassembled WGS sequence"/>
</dbReference>
<keyword evidence="3 7" id="KW-0808">Transferase</keyword>
<dbReference type="InterPro" id="IPR056729">
    <property type="entry name" value="GMPPB_C"/>
</dbReference>
<dbReference type="EC" id="2.3.1.191" evidence="7"/>
<evidence type="ECO:0000256" key="3">
    <source>
        <dbReference type="ARBA" id="ARBA00022679"/>
    </source>
</evidence>
<comment type="subunit">
    <text evidence="7">Homotrimer.</text>
</comment>
<dbReference type="Pfam" id="PF14602">
    <property type="entry name" value="Hexapep_2"/>
    <property type="match status" value="1"/>
</dbReference>
<evidence type="ECO:0000313" key="10">
    <source>
        <dbReference type="EMBL" id="GLR63672.1"/>
    </source>
</evidence>
<keyword evidence="6 7" id="KW-0012">Acyltransferase</keyword>
<accession>A0ABQ5ZXD6</accession>
<dbReference type="InterPro" id="IPR001451">
    <property type="entry name" value="Hexapep"/>
</dbReference>
<dbReference type="EMBL" id="BSOR01000016">
    <property type="protein sequence ID" value="GLR63672.1"/>
    <property type="molecule type" value="Genomic_DNA"/>
</dbReference>
<dbReference type="RefSeq" id="WP_036238956.1">
    <property type="nucleotide sequence ID" value="NZ_BSOR01000016.1"/>
</dbReference>
<keyword evidence="11" id="KW-1185">Reference proteome</keyword>
<evidence type="ECO:0000256" key="4">
    <source>
        <dbReference type="ARBA" id="ARBA00022737"/>
    </source>
</evidence>
<dbReference type="InterPro" id="IPR011004">
    <property type="entry name" value="Trimer_LpxA-like_sf"/>
</dbReference>
<evidence type="ECO:0000256" key="5">
    <source>
        <dbReference type="ARBA" id="ARBA00023098"/>
    </source>
</evidence>
<feature type="domain" description="UDP-3-O-[3-hydroxymyristoyl] glucosamine N-acyltransferase non-repeat region" evidence="8">
    <location>
        <begin position="23"/>
        <end position="89"/>
    </location>
</feature>
<keyword evidence="4 7" id="KW-0677">Repeat</keyword>
<reference evidence="11" key="1">
    <citation type="journal article" date="2019" name="Int. J. Syst. Evol. Microbiol.">
        <title>The Global Catalogue of Microorganisms (GCM) 10K type strain sequencing project: providing services to taxonomists for standard genome sequencing and annotation.</title>
        <authorList>
            <consortium name="The Broad Institute Genomics Platform"/>
            <consortium name="The Broad Institute Genome Sequencing Center for Infectious Disease"/>
            <person name="Wu L."/>
            <person name="Ma J."/>
        </authorList>
    </citation>
    <scope>NUCLEOTIDE SEQUENCE [LARGE SCALE GENOMIC DNA]</scope>
    <source>
        <strain evidence="11">NBRC 100033</strain>
    </source>
</reference>
<dbReference type="NCBIfam" id="NF002060">
    <property type="entry name" value="PRK00892.1"/>
    <property type="match status" value="1"/>
</dbReference>
<dbReference type="NCBIfam" id="TIGR01853">
    <property type="entry name" value="lipid_A_lpxD"/>
    <property type="match status" value="1"/>
</dbReference>
<dbReference type="Gene3D" id="1.20.5.170">
    <property type="match status" value="1"/>
</dbReference>
<dbReference type="PANTHER" id="PTHR43378">
    <property type="entry name" value="UDP-3-O-ACYLGLUCOSAMINE N-ACYLTRANSFERASE"/>
    <property type="match status" value="1"/>
</dbReference>
<evidence type="ECO:0000256" key="1">
    <source>
        <dbReference type="ARBA" id="ARBA00022516"/>
    </source>
</evidence>
<comment type="pathway">
    <text evidence="7">Bacterial outer membrane biogenesis; LPS lipid A biosynthesis.</text>
</comment>
<keyword evidence="2 7" id="KW-0441">Lipid A biosynthesis</keyword>
<dbReference type="Gene3D" id="3.40.1390.10">
    <property type="entry name" value="MurE/MurF, N-terminal domain"/>
    <property type="match status" value="1"/>
</dbReference>
<dbReference type="InterPro" id="IPR020573">
    <property type="entry name" value="UDP_GlcNAc_AcTrfase_non-rep"/>
</dbReference>
<organism evidence="10 11">
    <name type="scientific">Marinospirillum insulare</name>
    <dbReference type="NCBI Taxonomy" id="217169"/>
    <lineage>
        <taxon>Bacteria</taxon>
        <taxon>Pseudomonadati</taxon>
        <taxon>Pseudomonadota</taxon>
        <taxon>Gammaproteobacteria</taxon>
        <taxon>Oceanospirillales</taxon>
        <taxon>Oceanospirillaceae</taxon>
        <taxon>Marinospirillum</taxon>
    </lineage>
</organism>
<dbReference type="Gene3D" id="2.160.10.10">
    <property type="entry name" value="Hexapeptide repeat proteins"/>
    <property type="match status" value="1"/>
</dbReference>
<evidence type="ECO:0000256" key="6">
    <source>
        <dbReference type="ARBA" id="ARBA00023315"/>
    </source>
</evidence>
<evidence type="ECO:0000259" key="9">
    <source>
        <dbReference type="Pfam" id="PF25087"/>
    </source>
</evidence>
<feature type="domain" description="Mannose-1-phosphate guanyltransferase C-terminal" evidence="9">
    <location>
        <begin position="102"/>
        <end position="180"/>
    </location>
</feature>
<evidence type="ECO:0000256" key="2">
    <source>
        <dbReference type="ARBA" id="ARBA00022556"/>
    </source>
</evidence>
<dbReference type="SUPFAM" id="SSF51161">
    <property type="entry name" value="Trimeric LpxA-like enzymes"/>
    <property type="match status" value="1"/>
</dbReference>
<dbReference type="PANTHER" id="PTHR43378:SF2">
    <property type="entry name" value="UDP-3-O-ACYLGLUCOSAMINE N-ACYLTRANSFERASE 1, MITOCHONDRIAL-RELATED"/>
    <property type="match status" value="1"/>
</dbReference>
<comment type="function">
    <text evidence="7">Catalyzes the N-acylation of UDP-3-O-acylglucosamine using 3-hydroxyacyl-ACP as the acyl donor. Is involved in the biosynthesis of lipid A, a phosphorylated glycolipid that anchors the lipopolysaccharide to the outer membrane of the cell.</text>
</comment>
<keyword evidence="1 7" id="KW-0444">Lipid biosynthesis</keyword>
<evidence type="ECO:0000259" key="8">
    <source>
        <dbReference type="Pfam" id="PF04613"/>
    </source>
</evidence>
<dbReference type="Pfam" id="PF00132">
    <property type="entry name" value="Hexapep"/>
    <property type="match status" value="1"/>
</dbReference>
<comment type="catalytic activity">
    <reaction evidence="7">
        <text>a UDP-3-O-[(3R)-3-hydroxyacyl]-alpha-D-glucosamine + a (3R)-hydroxyacyl-[ACP] = a UDP-2-N,3-O-bis[(3R)-3-hydroxyacyl]-alpha-D-glucosamine + holo-[ACP] + H(+)</text>
        <dbReference type="Rhea" id="RHEA:53836"/>
        <dbReference type="Rhea" id="RHEA-COMP:9685"/>
        <dbReference type="Rhea" id="RHEA-COMP:9945"/>
        <dbReference type="ChEBI" id="CHEBI:15378"/>
        <dbReference type="ChEBI" id="CHEBI:64479"/>
        <dbReference type="ChEBI" id="CHEBI:78827"/>
        <dbReference type="ChEBI" id="CHEBI:137740"/>
        <dbReference type="ChEBI" id="CHEBI:137748"/>
        <dbReference type="EC" id="2.3.1.191"/>
    </reaction>
</comment>
<dbReference type="CDD" id="cd03352">
    <property type="entry name" value="LbH_LpxD"/>
    <property type="match status" value="1"/>
</dbReference>
<dbReference type="InterPro" id="IPR007691">
    <property type="entry name" value="LpxD"/>
</dbReference>